<feature type="transmembrane region" description="Helical" evidence="6">
    <location>
        <begin position="173"/>
        <end position="192"/>
    </location>
</feature>
<dbReference type="PANTHER" id="PTHR30250:SF11">
    <property type="entry name" value="O-ANTIGEN TRANSPORTER-RELATED"/>
    <property type="match status" value="1"/>
</dbReference>
<keyword evidence="5 6" id="KW-0472">Membrane</keyword>
<name>A0A934PN57_9FLAO</name>
<evidence type="ECO:0000256" key="1">
    <source>
        <dbReference type="ARBA" id="ARBA00004651"/>
    </source>
</evidence>
<comment type="subcellular location">
    <subcellularLocation>
        <location evidence="1">Cell membrane</location>
        <topology evidence="1">Multi-pass membrane protein</topology>
    </subcellularLocation>
</comment>
<reference evidence="7" key="1">
    <citation type="submission" date="2020-12" db="EMBL/GenBank/DDBJ databases">
        <title>Bacterial novel species Flavobacterium sp. SE-1-e isolated from soil.</title>
        <authorList>
            <person name="Jung H.-Y."/>
        </authorList>
    </citation>
    <scope>NUCLEOTIDE SEQUENCE</scope>
    <source>
        <strain evidence="7">SE-1-e</strain>
    </source>
</reference>
<keyword evidence="8" id="KW-1185">Reference proteome</keyword>
<sequence>MSDSKTLLKNTLIYTAGNFGAKILSFLLIPLYSYFLTKSQLGMYDLIITSVQLLLPVVSLQMNEAVYRWLLDCGDDINLKRKVLKQSAFIMGCTFVVVQVLILIVRQYHEIPHIKEFSFLIFTSSILPFLQQITRGVGKTKLYSLAGILNSIFIFGITILFLYMPWFEDKVQGIFYSLIIANVLTSLFLFVSSNIYFRGFFETELDFELQKSLIRYSLPLVLNTLSWWVINASDRYIILEFLNIEDNGIYAISTRLPSLLTIINTVFMLAWQDLVISDKNDKNPIYSKVFNNYISFNLTLTLILIAANPLICHVLFDINFFESWKYAPFLYLGSCFSSLSGFLGAIYLKSKQTKGILITSAIAALINIIISAGLINLIGLHACVLGTFFSFLTMFIIRYKQTVKVIQLNLNVKNIVGQTFLVLFFTGILLYFESLICSALLTFFAITFFYIINKTSLKTIFTKILNTR</sequence>
<dbReference type="InterPro" id="IPR050833">
    <property type="entry name" value="Poly_Biosynth_Transport"/>
</dbReference>
<evidence type="ECO:0000256" key="6">
    <source>
        <dbReference type="SAM" id="Phobius"/>
    </source>
</evidence>
<gene>
    <name evidence="7" type="ORF">I5M07_15795</name>
</gene>
<evidence type="ECO:0000256" key="5">
    <source>
        <dbReference type="ARBA" id="ARBA00023136"/>
    </source>
</evidence>
<comment type="caution">
    <text evidence="7">The sequence shown here is derived from an EMBL/GenBank/DDBJ whole genome shotgun (WGS) entry which is preliminary data.</text>
</comment>
<evidence type="ECO:0000256" key="2">
    <source>
        <dbReference type="ARBA" id="ARBA00022475"/>
    </source>
</evidence>
<evidence type="ECO:0000313" key="7">
    <source>
        <dbReference type="EMBL" id="MBK0371291.1"/>
    </source>
</evidence>
<dbReference type="PANTHER" id="PTHR30250">
    <property type="entry name" value="PST FAMILY PREDICTED COLANIC ACID TRANSPORTER"/>
    <property type="match status" value="1"/>
</dbReference>
<dbReference type="Pfam" id="PF01943">
    <property type="entry name" value="Polysacc_synt"/>
    <property type="match status" value="1"/>
</dbReference>
<feature type="transmembrane region" description="Helical" evidence="6">
    <location>
        <begin position="378"/>
        <end position="399"/>
    </location>
</feature>
<feature type="transmembrane region" description="Helical" evidence="6">
    <location>
        <begin position="142"/>
        <end position="167"/>
    </location>
</feature>
<feature type="transmembrane region" description="Helical" evidence="6">
    <location>
        <begin position="88"/>
        <end position="105"/>
    </location>
</feature>
<proteinExistence type="predicted"/>
<dbReference type="AlphaFoldDB" id="A0A934PN57"/>
<evidence type="ECO:0000256" key="4">
    <source>
        <dbReference type="ARBA" id="ARBA00022989"/>
    </source>
</evidence>
<dbReference type="RefSeq" id="WP_200107417.1">
    <property type="nucleotide sequence ID" value="NZ_JAEHFV010000010.1"/>
</dbReference>
<feature type="transmembrane region" description="Helical" evidence="6">
    <location>
        <begin position="292"/>
        <end position="316"/>
    </location>
</feature>
<feature type="transmembrane region" description="Helical" evidence="6">
    <location>
        <begin position="12"/>
        <end position="35"/>
    </location>
</feature>
<dbReference type="Proteomes" id="UP000609172">
    <property type="component" value="Unassembled WGS sequence"/>
</dbReference>
<evidence type="ECO:0000256" key="3">
    <source>
        <dbReference type="ARBA" id="ARBA00022692"/>
    </source>
</evidence>
<keyword evidence="2" id="KW-1003">Cell membrane</keyword>
<keyword evidence="3 6" id="KW-0812">Transmembrane</keyword>
<accession>A0A934PN57</accession>
<dbReference type="GO" id="GO:0005886">
    <property type="term" value="C:plasma membrane"/>
    <property type="evidence" value="ECO:0007669"/>
    <property type="project" value="UniProtKB-SubCell"/>
</dbReference>
<evidence type="ECO:0000313" key="8">
    <source>
        <dbReference type="Proteomes" id="UP000609172"/>
    </source>
</evidence>
<protein>
    <submittedName>
        <fullName evidence="7">Oligosaccharide flippase family protein</fullName>
    </submittedName>
</protein>
<feature type="transmembrane region" description="Helical" evidence="6">
    <location>
        <begin position="355"/>
        <end position="372"/>
    </location>
</feature>
<keyword evidence="4 6" id="KW-1133">Transmembrane helix</keyword>
<feature type="transmembrane region" description="Helical" evidence="6">
    <location>
        <begin position="328"/>
        <end position="348"/>
    </location>
</feature>
<organism evidence="7 8">
    <name type="scientific">Flavobacterium agrisoli</name>
    <dbReference type="NCBI Taxonomy" id="2793066"/>
    <lineage>
        <taxon>Bacteria</taxon>
        <taxon>Pseudomonadati</taxon>
        <taxon>Bacteroidota</taxon>
        <taxon>Flavobacteriia</taxon>
        <taxon>Flavobacteriales</taxon>
        <taxon>Flavobacteriaceae</taxon>
        <taxon>Flavobacterium</taxon>
    </lineage>
</organism>
<dbReference type="EMBL" id="JAEHFV010000010">
    <property type="protein sequence ID" value="MBK0371291.1"/>
    <property type="molecule type" value="Genomic_DNA"/>
</dbReference>
<dbReference type="InterPro" id="IPR002797">
    <property type="entry name" value="Polysacc_synth"/>
</dbReference>
<feature type="transmembrane region" description="Helical" evidence="6">
    <location>
        <begin position="420"/>
        <end position="452"/>
    </location>
</feature>